<organism evidence="1">
    <name type="scientific">viral metagenome</name>
    <dbReference type="NCBI Taxonomy" id="1070528"/>
    <lineage>
        <taxon>unclassified sequences</taxon>
        <taxon>metagenomes</taxon>
        <taxon>organismal metagenomes</taxon>
    </lineage>
</organism>
<dbReference type="AlphaFoldDB" id="A0A6C0CMI4"/>
<protein>
    <submittedName>
        <fullName evidence="1">Uncharacterized protein</fullName>
    </submittedName>
</protein>
<proteinExistence type="predicted"/>
<reference evidence="1" key="1">
    <citation type="journal article" date="2020" name="Nature">
        <title>Giant virus diversity and host interactions through global metagenomics.</title>
        <authorList>
            <person name="Schulz F."/>
            <person name="Roux S."/>
            <person name="Paez-Espino D."/>
            <person name="Jungbluth S."/>
            <person name="Walsh D.A."/>
            <person name="Denef V.J."/>
            <person name="McMahon K.D."/>
            <person name="Konstantinidis K.T."/>
            <person name="Eloe-Fadrosh E.A."/>
            <person name="Kyrpides N.C."/>
            <person name="Woyke T."/>
        </authorList>
    </citation>
    <scope>NUCLEOTIDE SEQUENCE</scope>
    <source>
        <strain evidence="1">GVMAG-M-3300021375-17</strain>
    </source>
</reference>
<name>A0A6C0CMI4_9ZZZZ</name>
<accession>A0A6C0CMI4</accession>
<dbReference type="Pfam" id="PF19063">
    <property type="entry name" value="DUF5759"/>
    <property type="match status" value="1"/>
</dbReference>
<evidence type="ECO:0000313" key="1">
    <source>
        <dbReference type="EMBL" id="QHT05322.1"/>
    </source>
</evidence>
<dbReference type="InterPro" id="IPR043977">
    <property type="entry name" value="DUF5759"/>
</dbReference>
<dbReference type="EMBL" id="MN739452">
    <property type="protein sequence ID" value="QHT05322.1"/>
    <property type="molecule type" value="Genomic_DNA"/>
</dbReference>
<sequence length="197" mass="23113">MSCFLFADDDETTGKVNIDELYENKKIRDRKQLTIFNKILNRIQNRIRITGRNKRGDKHIWFTVPEYIFGESLYDQGDCIAYIVVKLQENGFLVKYIHPNTIFVSWSNWVPQYVRSEFKKKTGKIMNEKGEITNPHIEEDDVGKDDPNYGLFNQGTGNNATIKKDGRQYMPIDKYKPTGRFVYNPDILEKIEKKVGF</sequence>